<evidence type="ECO:0000256" key="1">
    <source>
        <dbReference type="SAM" id="MobiDB-lite"/>
    </source>
</evidence>
<evidence type="ECO:0000313" key="2">
    <source>
        <dbReference type="EMBL" id="GIX66012.1"/>
    </source>
</evidence>
<dbReference type="GeneID" id="94197493"/>
<keyword evidence="3" id="KW-1185">Reference proteome</keyword>
<evidence type="ECO:0000313" key="3">
    <source>
        <dbReference type="Proteomes" id="UP001497744"/>
    </source>
</evidence>
<feature type="region of interest" description="Disordered" evidence="1">
    <location>
        <begin position="152"/>
        <end position="200"/>
    </location>
</feature>
<feature type="region of interest" description="Disordered" evidence="1">
    <location>
        <begin position="27"/>
        <end position="91"/>
    </location>
</feature>
<gene>
    <name evidence="2" type="ORF">BcabD6B2_54480</name>
</gene>
<accession>A0AAV4M279</accession>
<comment type="caution">
    <text evidence="2">The sequence shown here is derived from an EMBL/GenBank/DDBJ whole genome shotgun (WGS) entry which is preliminary data.</text>
</comment>
<dbReference type="EMBL" id="BPLF01000006">
    <property type="protein sequence ID" value="GIX66012.1"/>
    <property type="molecule type" value="Genomic_DNA"/>
</dbReference>
<protein>
    <submittedName>
        <fullName evidence="2">Uncharacterized protein</fullName>
    </submittedName>
</protein>
<dbReference type="RefSeq" id="XP_067718081.1">
    <property type="nucleotide sequence ID" value="XM_067861980.1"/>
</dbReference>
<feature type="compositionally biased region" description="Polar residues" evidence="1">
    <location>
        <begin position="189"/>
        <end position="200"/>
    </location>
</feature>
<organism evidence="2 3">
    <name type="scientific">Babesia caballi</name>
    <dbReference type="NCBI Taxonomy" id="5871"/>
    <lineage>
        <taxon>Eukaryota</taxon>
        <taxon>Sar</taxon>
        <taxon>Alveolata</taxon>
        <taxon>Apicomplexa</taxon>
        <taxon>Aconoidasida</taxon>
        <taxon>Piroplasmida</taxon>
        <taxon>Babesiidae</taxon>
        <taxon>Babesia</taxon>
    </lineage>
</organism>
<reference evidence="2 3" key="1">
    <citation type="submission" date="2021-06" db="EMBL/GenBank/DDBJ databases">
        <title>Genome sequence of Babesia caballi.</title>
        <authorList>
            <person name="Yamagishi J."/>
            <person name="Kidaka T."/>
            <person name="Ochi A."/>
        </authorList>
    </citation>
    <scope>NUCLEOTIDE SEQUENCE [LARGE SCALE GENOMIC DNA]</scope>
    <source>
        <strain evidence="2">USDA-D6B2</strain>
    </source>
</reference>
<name>A0AAV4M279_BABCB</name>
<dbReference type="AlphaFoldDB" id="A0AAV4M279"/>
<proteinExistence type="predicted"/>
<sequence>MSRLAGAVGECDCRGRQFNAVKSDLGRIRESVQESPQTAGTASDRRLEPEPSSGTGFVDGLEIQGAALPKPCARRRTGRSEKWQARTHSGETWPQRKVAFCKMCAGGRETLPGFTYPREAPARNRGCGPRSGGAKLPPEWRLTGCALLARRETSTGPVPGPGAAPPRPAQGVSARKATARDAPPAVRWLSQSLQHTFPTK</sequence>
<dbReference type="Proteomes" id="UP001497744">
    <property type="component" value="Unassembled WGS sequence"/>
</dbReference>
<feature type="compositionally biased region" description="Pro residues" evidence="1">
    <location>
        <begin position="158"/>
        <end position="168"/>
    </location>
</feature>